<evidence type="ECO:0000313" key="1">
    <source>
        <dbReference type="EMBL" id="CAF1537342.1"/>
    </source>
</evidence>
<dbReference type="Gene3D" id="2.40.70.10">
    <property type="entry name" value="Acid Proteases"/>
    <property type="match status" value="1"/>
</dbReference>
<evidence type="ECO:0000313" key="2">
    <source>
        <dbReference type="Proteomes" id="UP000663891"/>
    </source>
</evidence>
<dbReference type="GO" id="GO:0006508">
    <property type="term" value="P:proteolysis"/>
    <property type="evidence" value="ECO:0007669"/>
    <property type="project" value="InterPro"/>
</dbReference>
<proteinExistence type="predicted"/>
<dbReference type="PROSITE" id="PS00141">
    <property type="entry name" value="ASP_PROTEASE"/>
    <property type="match status" value="1"/>
</dbReference>
<dbReference type="GO" id="GO:0004190">
    <property type="term" value="F:aspartic-type endopeptidase activity"/>
    <property type="evidence" value="ECO:0007669"/>
    <property type="project" value="InterPro"/>
</dbReference>
<feature type="non-terminal residue" evidence="1">
    <location>
        <position position="137"/>
    </location>
</feature>
<dbReference type="AlphaFoldDB" id="A0A815VLM3"/>
<dbReference type="Proteomes" id="UP000663891">
    <property type="component" value="Unassembled WGS sequence"/>
</dbReference>
<organism evidence="1 2">
    <name type="scientific">Adineta steineri</name>
    <dbReference type="NCBI Taxonomy" id="433720"/>
    <lineage>
        <taxon>Eukaryota</taxon>
        <taxon>Metazoa</taxon>
        <taxon>Spiralia</taxon>
        <taxon>Gnathifera</taxon>
        <taxon>Rotifera</taxon>
        <taxon>Eurotatoria</taxon>
        <taxon>Bdelloidea</taxon>
        <taxon>Adinetida</taxon>
        <taxon>Adinetidae</taxon>
        <taxon>Adineta</taxon>
    </lineage>
</organism>
<name>A0A815VLM3_9BILA</name>
<dbReference type="EMBL" id="CAJNON010005847">
    <property type="protein sequence ID" value="CAF1537342.1"/>
    <property type="molecule type" value="Genomic_DNA"/>
</dbReference>
<reference evidence="1" key="1">
    <citation type="submission" date="2021-02" db="EMBL/GenBank/DDBJ databases">
        <authorList>
            <person name="Nowell W R."/>
        </authorList>
    </citation>
    <scope>NUCLEOTIDE SEQUENCE</scope>
</reference>
<sequence length="137" mass="14802">YFPIAGVPDGGSSERIINPSPLSFITAPVNGFRLQCLLDTGASNTFIHTSTLSKIRHNPIKRIKGKYTLADGNTTVDIDGEVEIYIQIGHLRTKITAFISKSLSTSITPSFLSSFTTKSCKSKTKETLSTPPSLLSP</sequence>
<feature type="non-terminal residue" evidence="1">
    <location>
        <position position="1"/>
    </location>
</feature>
<dbReference type="Pfam" id="PF13650">
    <property type="entry name" value="Asp_protease_2"/>
    <property type="match status" value="1"/>
</dbReference>
<dbReference type="CDD" id="cd00303">
    <property type="entry name" value="retropepsin_like"/>
    <property type="match status" value="1"/>
</dbReference>
<dbReference type="SUPFAM" id="SSF50630">
    <property type="entry name" value="Acid proteases"/>
    <property type="match status" value="1"/>
</dbReference>
<accession>A0A815VLM3</accession>
<dbReference type="InterPro" id="IPR021109">
    <property type="entry name" value="Peptidase_aspartic_dom_sf"/>
</dbReference>
<dbReference type="OrthoDB" id="10039136at2759"/>
<protein>
    <recommendedName>
        <fullName evidence="3">Peptidase A2 domain-containing protein</fullName>
    </recommendedName>
</protein>
<dbReference type="InterPro" id="IPR001969">
    <property type="entry name" value="Aspartic_peptidase_AS"/>
</dbReference>
<gene>
    <name evidence="1" type="ORF">VCS650_LOCUS43910</name>
</gene>
<comment type="caution">
    <text evidence="1">The sequence shown here is derived from an EMBL/GenBank/DDBJ whole genome shotgun (WGS) entry which is preliminary data.</text>
</comment>
<evidence type="ECO:0008006" key="3">
    <source>
        <dbReference type="Google" id="ProtNLM"/>
    </source>
</evidence>